<reference evidence="14 15" key="1">
    <citation type="journal article" date="2002" name="Arch. Virol.">
        <title>Characterization of a potyvirus and a potexvirus from Chinese scallion.</title>
        <authorList>
            <person name="Chen J."/>
            <person name="Zheng H.Y."/>
            <person name="Chen J.P."/>
            <person name="Adams M.J."/>
        </authorList>
    </citation>
    <scope>NUCLEOTIDE SEQUENCE [LARGE SCALE GENOMIC DNA]</scope>
</reference>
<dbReference type="Proteomes" id="UP000201824">
    <property type="component" value="Segment"/>
</dbReference>
<accession>Q8QXK6</accession>
<dbReference type="GO" id="GO:0044167">
    <property type="term" value="C:host cell endoplasmic reticulum membrane"/>
    <property type="evidence" value="ECO:0007669"/>
    <property type="project" value="UniProtKB-SubCell"/>
</dbReference>
<keyword evidence="7 13" id="KW-1133">Transmembrane helix</keyword>
<comment type="function">
    <text evidence="11">Plays a role in viral cell-to-cell propagation, by facilitating genome transport to neighboring plant cells through plasmosdesmata. May induce the formation of granular vesicles derived from the Endoplasmic reticulum, which align on actin filaments.</text>
</comment>
<evidence type="ECO:0000256" key="4">
    <source>
        <dbReference type="ARBA" id="ARBA00022448"/>
    </source>
</evidence>
<organism evidence="14 15">
    <name type="scientific">Asparagus virus 3</name>
    <dbReference type="NCBI Taxonomy" id="445435"/>
    <lineage>
        <taxon>Viruses</taxon>
        <taxon>Riboviria</taxon>
        <taxon>Orthornavirae</taxon>
        <taxon>Kitrinoviricota</taxon>
        <taxon>Alsuviricetes</taxon>
        <taxon>Tymovirales</taxon>
        <taxon>Alphaflexiviridae</taxon>
        <taxon>Potexvirus</taxon>
        <taxon>Potexvirus triasparagi</taxon>
    </lineage>
</organism>
<dbReference type="KEGG" id="vg:20531192"/>
<comment type="similarity">
    <text evidence="2">Belongs to the Tymovirales TGBp3 protein family.</text>
</comment>
<dbReference type="OrthoDB" id="28712at10239"/>
<dbReference type="GO" id="GO:0019028">
    <property type="term" value="C:viral capsid"/>
    <property type="evidence" value="ECO:0007669"/>
    <property type="project" value="UniProtKB-KW"/>
</dbReference>
<dbReference type="GO" id="GO:0046740">
    <property type="term" value="P:transport of virus in host, cell to cell"/>
    <property type="evidence" value="ECO:0007669"/>
    <property type="project" value="UniProtKB-KW"/>
</dbReference>
<evidence type="ECO:0000256" key="12">
    <source>
        <dbReference type="ARBA" id="ARBA00033148"/>
    </source>
</evidence>
<evidence type="ECO:0000256" key="7">
    <source>
        <dbReference type="ARBA" id="ARBA00022989"/>
    </source>
</evidence>
<keyword evidence="4" id="KW-0813">Transport</keyword>
<sequence length="83" mass="8745">MTTPNSQQGVSSSSSLSSFWFSLNGLLVLSGVLFMFALIAPKPQPCLVIITGEAVRISGCADPSLILAHINLAPWNGVKFPIS</sequence>
<proteinExistence type="inferred from homology"/>
<evidence type="ECO:0000256" key="8">
    <source>
        <dbReference type="ARBA" id="ARBA00023031"/>
    </source>
</evidence>
<dbReference type="InterPro" id="IPR003411">
    <property type="entry name" value="TGBp3"/>
</dbReference>
<keyword evidence="14" id="KW-0167">Capsid protein</keyword>
<evidence type="ECO:0000256" key="6">
    <source>
        <dbReference type="ARBA" id="ARBA00022870"/>
    </source>
</evidence>
<dbReference type="Pfam" id="PF02495">
    <property type="entry name" value="TGBp3"/>
    <property type="match status" value="1"/>
</dbReference>
<keyword evidence="10" id="KW-1038">Host endoplasmic reticulum</keyword>
<feature type="transmembrane region" description="Helical" evidence="13">
    <location>
        <begin position="20"/>
        <end position="40"/>
    </location>
</feature>
<dbReference type="EMBL" id="AJ316085">
    <property type="protein sequence ID" value="CAC87089.1"/>
    <property type="molecule type" value="Genomic_RNA"/>
</dbReference>
<evidence type="ECO:0000313" key="15">
    <source>
        <dbReference type="Proteomes" id="UP000201824"/>
    </source>
</evidence>
<evidence type="ECO:0000256" key="10">
    <source>
        <dbReference type="ARBA" id="ARBA00023184"/>
    </source>
</evidence>
<evidence type="ECO:0000256" key="5">
    <source>
        <dbReference type="ARBA" id="ARBA00022692"/>
    </source>
</evidence>
<evidence type="ECO:0000313" key="14">
    <source>
        <dbReference type="EMBL" id="CAC87089.1"/>
    </source>
</evidence>
<evidence type="ECO:0000256" key="13">
    <source>
        <dbReference type="SAM" id="Phobius"/>
    </source>
</evidence>
<keyword evidence="8" id="KW-0916">Viral movement protein</keyword>
<evidence type="ECO:0000256" key="1">
    <source>
        <dbReference type="ARBA" id="ARBA00004625"/>
    </source>
</evidence>
<keyword evidence="14" id="KW-0946">Virion</keyword>
<dbReference type="RefSeq" id="NP_570729.1">
    <property type="nucleotide sequence ID" value="NC_003400.1"/>
</dbReference>
<evidence type="ECO:0000256" key="2">
    <source>
        <dbReference type="ARBA" id="ARBA00010355"/>
    </source>
</evidence>
<keyword evidence="9 13" id="KW-0472">Membrane</keyword>
<evidence type="ECO:0000256" key="3">
    <source>
        <dbReference type="ARBA" id="ARBA00013812"/>
    </source>
</evidence>
<evidence type="ECO:0000256" key="9">
    <source>
        <dbReference type="ARBA" id="ARBA00023136"/>
    </source>
</evidence>
<evidence type="ECO:0000256" key="11">
    <source>
        <dbReference type="ARBA" id="ARBA00025270"/>
    </source>
</evidence>
<comment type="subcellular location">
    <subcellularLocation>
        <location evidence="1">Host endoplasmic reticulum membrane</location>
    </subcellularLocation>
</comment>
<keyword evidence="6" id="KW-1043">Host membrane</keyword>
<name>Q8QXK6_9VIRU</name>
<protein>
    <recommendedName>
        <fullName evidence="3">Movement protein TGBp3</fullName>
    </recommendedName>
    <alternativeName>
        <fullName evidence="12">Triple gene block 3 protein</fullName>
    </alternativeName>
</protein>
<dbReference type="GeneID" id="20531192"/>
<keyword evidence="5 13" id="KW-0812">Transmembrane</keyword>